<feature type="signal peptide" evidence="1">
    <location>
        <begin position="1"/>
        <end position="30"/>
    </location>
</feature>
<dbReference type="Pfam" id="PF20732">
    <property type="entry name" value="NamZ_C"/>
    <property type="match status" value="1"/>
</dbReference>
<accession>A0A5Q3Q3K2</accession>
<keyword evidence="5" id="KW-1185">Reference proteome</keyword>
<dbReference type="EMBL" id="CP045929">
    <property type="protein sequence ID" value="QGK68400.1"/>
    <property type="molecule type" value="Genomic_DNA"/>
</dbReference>
<name>A0A5Q3Q3K2_9PSEU</name>
<dbReference type="InterPro" id="IPR006311">
    <property type="entry name" value="TAT_signal"/>
</dbReference>
<evidence type="ECO:0000259" key="2">
    <source>
        <dbReference type="Pfam" id="PF07075"/>
    </source>
</evidence>
<dbReference type="Gene3D" id="3.90.1150.140">
    <property type="match status" value="1"/>
</dbReference>
<dbReference type="InterPro" id="IPR048503">
    <property type="entry name" value="NamZ_C"/>
</dbReference>
<dbReference type="Proteomes" id="UP000371041">
    <property type="component" value="Chromosome"/>
</dbReference>
<evidence type="ECO:0000259" key="3">
    <source>
        <dbReference type="Pfam" id="PF20732"/>
    </source>
</evidence>
<dbReference type="PROSITE" id="PS51318">
    <property type="entry name" value="TAT"/>
    <property type="match status" value="1"/>
</dbReference>
<dbReference type="KEGG" id="sace:GIY23_01455"/>
<dbReference type="InterPro" id="IPR008302">
    <property type="entry name" value="NamZ"/>
</dbReference>
<sequence length="424" mass="45249">MSGVNRRAFLGGTGAALVGVGAAGSAHAMAAPAPQEPTLTGADVLAAEGWQRLSGRRLGVITNPTGVLSTGPRALHHVVDAMHTSEVVEIAAVFGPEHGFRGTAQAGGSEGDYADPRTGLPVYDAYGADAEKLAGMFAKAGVEQIVFDIADVGARFYTYIWTMWTAMRAAKRTGLGVVVLDRPNPIGGTVDGPMLDPAFSSGIGELPIVQQHGMTAGELARLFDAVHLPEAEGGSLEQLDVIEVRGWSRDDMFSATGLPWVTPSPNMPTPDTAALYPGTGLFEGTLLSEGRGTTRPFEIIGAPGIDWRWADEINAAGLRGVRARETYFVPTFSKHAEQTCGGVQLHRWEQARPITVAVTMLVTARRLYPDVFGWRPDMMIDKLAGTDRLRTMIDSGAGTDEVVGSWEGEVAEFRRLRQPHLIYG</sequence>
<dbReference type="PANTHER" id="PTHR42915:SF1">
    <property type="entry name" value="PEPTIDOGLYCAN BETA-N-ACETYLMURAMIDASE NAMZ"/>
    <property type="match status" value="1"/>
</dbReference>
<feature type="domain" description="Peptidoglycan beta-N-acetylmuramidase NamZ N-terminal" evidence="2">
    <location>
        <begin position="59"/>
        <end position="270"/>
    </location>
</feature>
<dbReference type="Gene3D" id="3.40.50.12170">
    <property type="entry name" value="Uncharacterised protein PF07075, DUF1343"/>
    <property type="match status" value="1"/>
</dbReference>
<dbReference type="GO" id="GO:0033922">
    <property type="term" value="F:peptidoglycan beta-N-acetylmuramidase activity"/>
    <property type="evidence" value="ECO:0007669"/>
    <property type="project" value="InterPro"/>
</dbReference>
<proteinExistence type="predicted"/>
<dbReference type="RefSeq" id="WP_154075009.1">
    <property type="nucleotide sequence ID" value="NZ_CP045929.1"/>
</dbReference>
<evidence type="ECO:0000313" key="5">
    <source>
        <dbReference type="Proteomes" id="UP000371041"/>
    </source>
</evidence>
<protein>
    <submittedName>
        <fullName evidence="4">DUF1343 domain-containing protein</fullName>
    </submittedName>
</protein>
<feature type="domain" description="Peptidoglycan beta-N-acetylmuramidase NamZ C-terminal" evidence="3">
    <location>
        <begin position="275"/>
        <end position="423"/>
    </location>
</feature>
<evidence type="ECO:0000313" key="4">
    <source>
        <dbReference type="EMBL" id="QGK68400.1"/>
    </source>
</evidence>
<dbReference type="InterPro" id="IPR048502">
    <property type="entry name" value="NamZ_N"/>
</dbReference>
<organism evidence="4 5">
    <name type="scientific">Allosaccharopolyspora coralli</name>
    <dbReference type="NCBI Taxonomy" id="2665642"/>
    <lineage>
        <taxon>Bacteria</taxon>
        <taxon>Bacillati</taxon>
        <taxon>Actinomycetota</taxon>
        <taxon>Actinomycetes</taxon>
        <taxon>Pseudonocardiales</taxon>
        <taxon>Pseudonocardiaceae</taxon>
        <taxon>Allosaccharopolyspora</taxon>
    </lineage>
</organism>
<dbReference type="PIRSF" id="PIRSF016719">
    <property type="entry name" value="UCP016719"/>
    <property type="match status" value="1"/>
</dbReference>
<dbReference type="AlphaFoldDB" id="A0A5Q3Q3K2"/>
<reference evidence="5" key="1">
    <citation type="submission" date="2019-11" db="EMBL/GenBank/DDBJ databases">
        <title>The complete genome sequence of Saccharopolyspora sp. E2A.</title>
        <authorList>
            <person name="Zhang G."/>
        </authorList>
    </citation>
    <scope>NUCLEOTIDE SEQUENCE [LARGE SCALE GENOMIC DNA]</scope>
    <source>
        <strain evidence="5">E2A</strain>
    </source>
</reference>
<dbReference type="Pfam" id="PF07075">
    <property type="entry name" value="NamZ_N"/>
    <property type="match status" value="1"/>
</dbReference>
<dbReference type="PANTHER" id="PTHR42915">
    <property type="entry name" value="HYPOTHETICAL 460 KDA PROTEIN IN FEUA-SIGW INTERGENIC REGION [PRECURSOR]"/>
    <property type="match status" value="1"/>
</dbReference>
<feature type="chain" id="PRO_5039390258" evidence="1">
    <location>
        <begin position="31"/>
        <end position="424"/>
    </location>
</feature>
<evidence type="ECO:0000256" key="1">
    <source>
        <dbReference type="SAM" id="SignalP"/>
    </source>
</evidence>
<keyword evidence="1" id="KW-0732">Signal</keyword>
<gene>
    <name evidence="4" type="ORF">GIY23_01455</name>
</gene>